<dbReference type="Proteomes" id="UP000682733">
    <property type="component" value="Unassembled WGS sequence"/>
</dbReference>
<feature type="region of interest" description="Disordered" evidence="1">
    <location>
        <begin position="48"/>
        <end position="81"/>
    </location>
</feature>
<protein>
    <submittedName>
        <fullName evidence="2">Uncharacterized protein</fullName>
    </submittedName>
</protein>
<sequence>TLDKKQDGLIEDIKSEEATLKDEAILKTDTIQQHKDFLSQKNNLQSKTLAEDEASQWLQRNGRQPSRFHSHRHNSNYQSEVDRTLKRLQMLNDNGVGTFDQLAFEGVPMEVLFEMVKDGKGLTG</sequence>
<feature type="non-terminal residue" evidence="2">
    <location>
        <position position="1"/>
    </location>
</feature>
<evidence type="ECO:0000313" key="4">
    <source>
        <dbReference type="Proteomes" id="UP000677228"/>
    </source>
</evidence>
<organism evidence="2 4">
    <name type="scientific">Didymodactylos carnosus</name>
    <dbReference type="NCBI Taxonomy" id="1234261"/>
    <lineage>
        <taxon>Eukaryota</taxon>
        <taxon>Metazoa</taxon>
        <taxon>Spiralia</taxon>
        <taxon>Gnathifera</taxon>
        <taxon>Rotifera</taxon>
        <taxon>Eurotatoria</taxon>
        <taxon>Bdelloidea</taxon>
        <taxon>Philodinida</taxon>
        <taxon>Philodinidae</taxon>
        <taxon>Didymodactylos</taxon>
    </lineage>
</organism>
<dbReference type="AlphaFoldDB" id="A0A8S2E2Q3"/>
<reference evidence="2" key="1">
    <citation type="submission" date="2021-02" db="EMBL/GenBank/DDBJ databases">
        <authorList>
            <person name="Nowell W R."/>
        </authorList>
    </citation>
    <scope>NUCLEOTIDE SEQUENCE</scope>
</reference>
<evidence type="ECO:0000313" key="2">
    <source>
        <dbReference type="EMBL" id="CAF1106506.1"/>
    </source>
</evidence>
<evidence type="ECO:0000256" key="1">
    <source>
        <dbReference type="SAM" id="MobiDB-lite"/>
    </source>
</evidence>
<dbReference type="EMBL" id="CAJNOK010010105">
    <property type="protein sequence ID" value="CAF1106506.1"/>
    <property type="molecule type" value="Genomic_DNA"/>
</dbReference>
<evidence type="ECO:0000313" key="3">
    <source>
        <dbReference type="EMBL" id="CAF3870329.1"/>
    </source>
</evidence>
<dbReference type="Proteomes" id="UP000677228">
    <property type="component" value="Unassembled WGS sequence"/>
</dbReference>
<comment type="caution">
    <text evidence="2">The sequence shown here is derived from an EMBL/GenBank/DDBJ whole genome shotgun (WGS) entry which is preliminary data.</text>
</comment>
<dbReference type="EMBL" id="CAJOBA010011386">
    <property type="protein sequence ID" value="CAF3870329.1"/>
    <property type="molecule type" value="Genomic_DNA"/>
</dbReference>
<name>A0A8S2E2Q3_9BILA</name>
<gene>
    <name evidence="2" type="ORF">OVA965_LOCUS19551</name>
    <name evidence="3" type="ORF">TMI583_LOCUS19625</name>
</gene>
<proteinExistence type="predicted"/>
<accession>A0A8S2E2Q3</accession>